<dbReference type="HAMAP" id="MF_02087">
    <property type="entry name" value="PLP_homeostasis"/>
    <property type="match status" value="1"/>
</dbReference>
<protein>
    <submittedName>
        <fullName evidence="3">Unannotated protein</fullName>
    </submittedName>
</protein>
<reference evidence="3" key="1">
    <citation type="submission" date="2020-05" db="EMBL/GenBank/DDBJ databases">
        <authorList>
            <person name="Chiriac C."/>
            <person name="Salcher M."/>
            <person name="Ghai R."/>
            <person name="Kavagutti S V."/>
        </authorList>
    </citation>
    <scope>NUCLEOTIDE SEQUENCE</scope>
</reference>
<dbReference type="InterPro" id="IPR001608">
    <property type="entry name" value="Ala_racemase_N"/>
</dbReference>
<dbReference type="EMBL" id="CAEZWY010000043">
    <property type="protein sequence ID" value="CAB4670418.1"/>
    <property type="molecule type" value="Genomic_DNA"/>
</dbReference>
<sequence length="240" mass="26487">MVNEIRSNEIALGLANAKERITSAAISVKRDPSEIALIVVTKTFPKSDVEILYELGIRDFGENRDQEGSLKADEFHLDAKWHFQGQIQSNKIKSILSWADVIHSLADLDHAKRINNRVFLAADKSNVSKIPILIQVSLDSDLVRSEGRNGIDPKEIEKFAESIMQFEGLELKGLMAVAPISEIPESAFARLAGIFSDFQGIYPDAKWLSAGMSGDFESAIHHGATHVRLGSSILGNRSYL</sequence>
<proteinExistence type="inferred from homology"/>
<name>A0A6J6MBR5_9ZZZZ</name>
<evidence type="ECO:0000259" key="2">
    <source>
        <dbReference type="Pfam" id="PF01168"/>
    </source>
</evidence>
<dbReference type="InterPro" id="IPR029066">
    <property type="entry name" value="PLP-binding_barrel"/>
</dbReference>
<dbReference type="PANTHER" id="PTHR10146:SF14">
    <property type="entry name" value="PYRIDOXAL PHOSPHATE HOMEOSTASIS PROTEIN"/>
    <property type="match status" value="1"/>
</dbReference>
<dbReference type="InterPro" id="IPR011078">
    <property type="entry name" value="PyrdxlP_homeostasis"/>
</dbReference>
<feature type="domain" description="Alanine racemase N-terminal" evidence="2">
    <location>
        <begin position="51"/>
        <end position="236"/>
    </location>
</feature>
<dbReference type="PIRSF" id="PIRSF004848">
    <property type="entry name" value="YBL036c_PLPDEIII"/>
    <property type="match status" value="1"/>
</dbReference>
<dbReference type="GO" id="GO:0030170">
    <property type="term" value="F:pyridoxal phosphate binding"/>
    <property type="evidence" value="ECO:0007669"/>
    <property type="project" value="InterPro"/>
</dbReference>
<dbReference type="SUPFAM" id="SSF51419">
    <property type="entry name" value="PLP-binding barrel"/>
    <property type="match status" value="1"/>
</dbReference>
<evidence type="ECO:0000313" key="3">
    <source>
        <dbReference type="EMBL" id="CAB4670418.1"/>
    </source>
</evidence>
<dbReference type="Pfam" id="PF01168">
    <property type="entry name" value="Ala_racemase_N"/>
    <property type="match status" value="1"/>
</dbReference>
<accession>A0A6J6MBR5</accession>
<dbReference type="PANTHER" id="PTHR10146">
    <property type="entry name" value="PROLINE SYNTHETASE CO-TRANSCRIBED BACTERIAL HOMOLOG PROTEIN"/>
    <property type="match status" value="1"/>
</dbReference>
<dbReference type="CDD" id="cd00635">
    <property type="entry name" value="PLPDE_III_YBL036c_like"/>
    <property type="match status" value="1"/>
</dbReference>
<dbReference type="NCBIfam" id="TIGR00044">
    <property type="entry name" value="YggS family pyridoxal phosphate-dependent enzyme"/>
    <property type="match status" value="1"/>
</dbReference>
<dbReference type="AlphaFoldDB" id="A0A6J6MBR5"/>
<gene>
    <name evidence="3" type="ORF">UFOPK2312_00536</name>
</gene>
<evidence type="ECO:0000256" key="1">
    <source>
        <dbReference type="ARBA" id="ARBA00022898"/>
    </source>
</evidence>
<organism evidence="3">
    <name type="scientific">freshwater metagenome</name>
    <dbReference type="NCBI Taxonomy" id="449393"/>
    <lineage>
        <taxon>unclassified sequences</taxon>
        <taxon>metagenomes</taxon>
        <taxon>ecological metagenomes</taxon>
    </lineage>
</organism>
<keyword evidence="1" id="KW-0663">Pyridoxal phosphate</keyword>
<dbReference type="Gene3D" id="3.20.20.10">
    <property type="entry name" value="Alanine racemase"/>
    <property type="match status" value="1"/>
</dbReference>